<evidence type="ECO:0000313" key="1">
    <source>
        <dbReference type="EMBL" id="KAI8561239.1"/>
    </source>
</evidence>
<evidence type="ECO:0000313" key="2">
    <source>
        <dbReference type="Proteomes" id="UP001062846"/>
    </source>
</evidence>
<sequence length="211" mass="24961">MWRLKIAEGDGPHLFSTNNFVGRQFWEFDPNAGTPEERAEVEQAREYYKKNGRRGPTGRPWPSSDLLTRMQASTNHEYRTFGKMWCYCRTAYMPMSYLYGRKYHGPITDLVKSLRREIHTTPYEEIDWNKACHNCCKADLYYPHAFIRDVLWDCLHYLGEPLMNCWPFNKIRKRALEKALKHMRYSGENSRYITTGAAEKASEKEKNLVLT</sequence>
<gene>
    <name evidence="1" type="ORF">RHMOL_Rhmol04G0323000</name>
</gene>
<dbReference type="EMBL" id="CM046391">
    <property type="protein sequence ID" value="KAI8561239.1"/>
    <property type="molecule type" value="Genomic_DNA"/>
</dbReference>
<accession>A0ACC0P7Q2</accession>
<organism evidence="1 2">
    <name type="scientific">Rhododendron molle</name>
    <name type="common">Chinese azalea</name>
    <name type="synonym">Azalea mollis</name>
    <dbReference type="NCBI Taxonomy" id="49168"/>
    <lineage>
        <taxon>Eukaryota</taxon>
        <taxon>Viridiplantae</taxon>
        <taxon>Streptophyta</taxon>
        <taxon>Embryophyta</taxon>
        <taxon>Tracheophyta</taxon>
        <taxon>Spermatophyta</taxon>
        <taxon>Magnoliopsida</taxon>
        <taxon>eudicotyledons</taxon>
        <taxon>Gunneridae</taxon>
        <taxon>Pentapetalae</taxon>
        <taxon>asterids</taxon>
        <taxon>Ericales</taxon>
        <taxon>Ericaceae</taxon>
        <taxon>Ericoideae</taxon>
        <taxon>Rhodoreae</taxon>
        <taxon>Rhododendron</taxon>
    </lineage>
</organism>
<protein>
    <submittedName>
        <fullName evidence="1">Uncharacterized protein</fullName>
    </submittedName>
</protein>
<proteinExistence type="predicted"/>
<comment type="caution">
    <text evidence="1">The sequence shown here is derived from an EMBL/GenBank/DDBJ whole genome shotgun (WGS) entry which is preliminary data.</text>
</comment>
<name>A0ACC0P7Q2_RHOML</name>
<dbReference type="Proteomes" id="UP001062846">
    <property type="component" value="Chromosome 4"/>
</dbReference>
<keyword evidence="2" id="KW-1185">Reference proteome</keyword>
<reference evidence="1" key="1">
    <citation type="submission" date="2022-02" db="EMBL/GenBank/DDBJ databases">
        <title>Plant Genome Project.</title>
        <authorList>
            <person name="Zhang R.-G."/>
        </authorList>
    </citation>
    <scope>NUCLEOTIDE SEQUENCE</scope>
    <source>
        <strain evidence="1">AT1</strain>
    </source>
</reference>